<keyword evidence="7" id="KW-0560">Oxidoreductase</keyword>
<dbReference type="SUPFAM" id="SSF56003">
    <property type="entry name" value="Molybdenum cofactor-binding domain"/>
    <property type="match status" value="2"/>
</dbReference>
<evidence type="ECO:0000313" key="14">
    <source>
        <dbReference type="EMBL" id="SDX22940.1"/>
    </source>
</evidence>
<evidence type="ECO:0000259" key="13">
    <source>
        <dbReference type="SMART" id="SM01008"/>
    </source>
</evidence>
<evidence type="ECO:0000256" key="11">
    <source>
        <dbReference type="ARBA" id="ARBA00053029"/>
    </source>
</evidence>
<dbReference type="PANTHER" id="PTHR11908:SF132">
    <property type="entry name" value="ALDEHYDE OXIDASE 1-RELATED"/>
    <property type="match status" value="1"/>
</dbReference>
<dbReference type="FunFam" id="3.30.365.10:FF:000002">
    <property type="entry name" value="Xanthine dehydrogenase oxidase"/>
    <property type="match status" value="1"/>
</dbReference>
<comment type="cofactor">
    <cofactor evidence="2">
        <name>FAD</name>
        <dbReference type="ChEBI" id="CHEBI:57692"/>
    </cofactor>
</comment>
<organism evidence="14 15">
    <name type="scientific">Roseicitreum antarcticum</name>
    <dbReference type="NCBI Taxonomy" id="564137"/>
    <lineage>
        <taxon>Bacteria</taxon>
        <taxon>Pseudomonadati</taxon>
        <taxon>Pseudomonadota</taxon>
        <taxon>Alphaproteobacteria</taxon>
        <taxon>Rhodobacterales</taxon>
        <taxon>Paracoccaceae</taxon>
        <taxon>Roseicitreum</taxon>
    </lineage>
</organism>
<dbReference type="SMART" id="SM01008">
    <property type="entry name" value="Ald_Xan_dh_C"/>
    <property type="match status" value="1"/>
</dbReference>
<evidence type="ECO:0000256" key="7">
    <source>
        <dbReference type="ARBA" id="ARBA00023002"/>
    </source>
</evidence>
<dbReference type="EMBL" id="FNOM01000006">
    <property type="protein sequence ID" value="SDX22940.1"/>
    <property type="molecule type" value="Genomic_DNA"/>
</dbReference>
<dbReference type="InterPro" id="IPR046867">
    <property type="entry name" value="AldOxase/xan_DH_MoCoBD2"/>
</dbReference>
<feature type="region of interest" description="Disordered" evidence="12">
    <location>
        <begin position="431"/>
        <end position="482"/>
    </location>
</feature>
<evidence type="ECO:0000256" key="5">
    <source>
        <dbReference type="ARBA" id="ARBA00022714"/>
    </source>
</evidence>
<dbReference type="RefSeq" id="WP_223814285.1">
    <property type="nucleotide sequence ID" value="NZ_CP061498.1"/>
</dbReference>
<dbReference type="GO" id="GO:0016491">
    <property type="term" value="F:oxidoreductase activity"/>
    <property type="evidence" value="ECO:0007669"/>
    <property type="project" value="UniProtKB-KW"/>
</dbReference>
<keyword evidence="6" id="KW-0479">Metal-binding</keyword>
<dbReference type="Pfam" id="PF20256">
    <property type="entry name" value="MoCoBD_2"/>
    <property type="match status" value="1"/>
</dbReference>
<gene>
    <name evidence="14" type="ORF">SAMN04488238_106149</name>
</gene>
<keyword evidence="8" id="KW-0408">Iron</keyword>
<comment type="similarity">
    <text evidence="3">Belongs to the xanthine dehydrogenase family.</text>
</comment>
<keyword evidence="4" id="KW-0500">Molybdenum</keyword>
<evidence type="ECO:0000256" key="1">
    <source>
        <dbReference type="ARBA" id="ARBA00001924"/>
    </source>
</evidence>
<sequence>MKAMTPETPKAAPNGAALPHDAAALHVAGTARYVDDIPTPRGTLHLAFGLSEVAHGTITGLDLDAVRAAPGVVAVLAAGDLARGADCSPSNHDEPLLADGVVHYLGQPVFVVVADSHLAARKAARLGRISHDPLPAILTMDEALAASSRFEDGPRIWTKGAPDAAIAQAAHQVEGTIEMGGQEHFYLEGQAALALPQEGGDMIIHASTQHPTEIQHKVAEALGLQMHAVRVEVRRMGGGFGGKESQGNALAVACALAAAHTGAPCKMRYDRDDDMMITGKRHDFRIRYRAGMDAMGRVLGITFQHLTRCGWAMDLSLPVADRAMLHADNAYDLPHVRIESHRLRTNTQSATAFRGFGGPQGMLGIERVMDHIAHAVGRDPLEVRRANYYADAANISPAAGGNAAAPLAPAAGGNAPAAGGGTAALLATATGDGRGAEEHTISPPAENAAPAAGGDGGLSAPQRGGDAAPPPPAAPADGPCGQTTPYGMDVTDFILHAMTDDLAAHCEYGVRRAQIRAWNAGNPVLKRGIALTPVKFGISFTLSHLNQAGALVHIYQDGSIHMNHGGTEMGQGLFQKVAQVAAGVFGLEVGAVKITATDTGKVPNTSATAASSGADLNGMAVRIACETLRDRLAAFLMAQHQVDAAAGAGSAVTFSDGRVRVAGADYSFAEVVARAYADRIGLSATGFYRTPDLSWDRLRGKGRPFYYFAYGVACSEVVLDTLTGENRILRTDILHDTGTSLNPALDIGQIEGGFVQGAGWLTMEELVWDASGRLRTHAPSTYKIPACSDRPEVFNVALWNQANLADTVGKSKAVGEPPLMHGISVLMALSDAVAACGDGSRYAALDAPATPERLLAAVARQREGGPDEL</sequence>
<dbReference type="Proteomes" id="UP000198539">
    <property type="component" value="Unassembled WGS sequence"/>
</dbReference>
<dbReference type="STRING" id="564137.SAMN04488238_106149"/>
<evidence type="ECO:0000256" key="10">
    <source>
        <dbReference type="ARBA" id="ARBA00034078"/>
    </source>
</evidence>
<dbReference type="InterPro" id="IPR016208">
    <property type="entry name" value="Ald_Oxase/xanthine_DH-like"/>
</dbReference>
<evidence type="ECO:0000256" key="3">
    <source>
        <dbReference type="ARBA" id="ARBA00006849"/>
    </source>
</evidence>
<dbReference type="InterPro" id="IPR037165">
    <property type="entry name" value="AldOxase/xan_DH_Mopterin-bd_sf"/>
</dbReference>
<reference evidence="14 15" key="1">
    <citation type="submission" date="2016-10" db="EMBL/GenBank/DDBJ databases">
        <authorList>
            <person name="de Groot N.N."/>
        </authorList>
    </citation>
    <scope>NUCLEOTIDE SEQUENCE [LARGE SCALE GENOMIC DNA]</scope>
    <source>
        <strain evidence="14 15">CGMCC 1.8894</strain>
    </source>
</reference>
<dbReference type="FunFam" id="3.30.365.10:FF:000001">
    <property type="entry name" value="Xanthine dehydrogenase oxidase"/>
    <property type="match status" value="1"/>
</dbReference>
<dbReference type="GO" id="GO:0005506">
    <property type="term" value="F:iron ion binding"/>
    <property type="evidence" value="ECO:0007669"/>
    <property type="project" value="InterPro"/>
</dbReference>
<evidence type="ECO:0000256" key="9">
    <source>
        <dbReference type="ARBA" id="ARBA00023014"/>
    </source>
</evidence>
<dbReference type="InterPro" id="IPR036856">
    <property type="entry name" value="Ald_Oxase/Xan_DH_a/b_sf"/>
</dbReference>
<keyword evidence="15" id="KW-1185">Reference proteome</keyword>
<dbReference type="SUPFAM" id="SSF54665">
    <property type="entry name" value="CO dehydrogenase molybdoprotein N-domain-like"/>
    <property type="match status" value="1"/>
</dbReference>
<accession>A0A1H2ZZK5</accession>
<dbReference type="Pfam" id="PF02738">
    <property type="entry name" value="MoCoBD_1"/>
    <property type="match status" value="1"/>
</dbReference>
<evidence type="ECO:0000256" key="4">
    <source>
        <dbReference type="ARBA" id="ARBA00022505"/>
    </source>
</evidence>
<dbReference type="Pfam" id="PF01315">
    <property type="entry name" value="Ald_Xan_dh_C"/>
    <property type="match status" value="1"/>
</dbReference>
<comment type="cofactor">
    <cofactor evidence="10">
        <name>[2Fe-2S] cluster</name>
        <dbReference type="ChEBI" id="CHEBI:190135"/>
    </cofactor>
</comment>
<dbReference type="Gene3D" id="3.90.1170.50">
    <property type="entry name" value="Aldehyde oxidase/xanthine dehydrogenase, a/b hammerhead"/>
    <property type="match status" value="1"/>
</dbReference>
<proteinExistence type="inferred from homology"/>
<dbReference type="Gene3D" id="3.30.365.10">
    <property type="entry name" value="Aldehyde oxidase/xanthine dehydrogenase, molybdopterin binding domain"/>
    <property type="match status" value="4"/>
</dbReference>
<dbReference type="InterPro" id="IPR008274">
    <property type="entry name" value="AldOxase/xan_DH_MoCoBD1"/>
</dbReference>
<evidence type="ECO:0000256" key="12">
    <source>
        <dbReference type="SAM" id="MobiDB-lite"/>
    </source>
</evidence>
<feature type="domain" description="Aldehyde oxidase/xanthine dehydrogenase a/b hammerhead" evidence="13">
    <location>
        <begin position="28"/>
        <end position="135"/>
    </location>
</feature>
<evidence type="ECO:0000256" key="6">
    <source>
        <dbReference type="ARBA" id="ARBA00022723"/>
    </source>
</evidence>
<name>A0A1H2ZZK5_9RHOB</name>
<keyword evidence="5" id="KW-0001">2Fe-2S</keyword>
<keyword evidence="9" id="KW-0411">Iron-sulfur</keyword>
<dbReference type="GO" id="GO:0051537">
    <property type="term" value="F:2 iron, 2 sulfur cluster binding"/>
    <property type="evidence" value="ECO:0007669"/>
    <property type="project" value="UniProtKB-KW"/>
</dbReference>
<dbReference type="PANTHER" id="PTHR11908">
    <property type="entry name" value="XANTHINE DEHYDROGENASE"/>
    <property type="match status" value="1"/>
</dbReference>
<dbReference type="AlphaFoldDB" id="A0A1H2ZZK5"/>
<feature type="compositionally biased region" description="Low complexity" evidence="12">
    <location>
        <begin position="443"/>
        <end position="467"/>
    </location>
</feature>
<evidence type="ECO:0000313" key="15">
    <source>
        <dbReference type="Proteomes" id="UP000198539"/>
    </source>
</evidence>
<evidence type="ECO:0000256" key="2">
    <source>
        <dbReference type="ARBA" id="ARBA00001974"/>
    </source>
</evidence>
<comment type="cofactor">
    <cofactor evidence="1">
        <name>Mo-molybdopterin</name>
        <dbReference type="ChEBI" id="CHEBI:71302"/>
    </cofactor>
</comment>
<comment type="cofactor">
    <cofactor evidence="11">
        <name>Mo-molybdopterin cytosine dinucleotide</name>
        <dbReference type="ChEBI" id="CHEBI:71308"/>
    </cofactor>
</comment>
<protein>
    <submittedName>
        <fullName evidence="14">Xanthine dehydrogenase, molybdenum binding subunit apoprotein</fullName>
    </submittedName>
</protein>
<evidence type="ECO:0000256" key="8">
    <source>
        <dbReference type="ARBA" id="ARBA00023004"/>
    </source>
</evidence>
<dbReference type="InterPro" id="IPR000674">
    <property type="entry name" value="Ald_Oxase/Xan_DH_a/b"/>
</dbReference>